<dbReference type="AlphaFoldDB" id="G9Y2J1"/>
<dbReference type="PANTHER" id="PTHR47504:SF5">
    <property type="entry name" value="RIGHT ORIGIN-BINDING PROTEIN"/>
    <property type="match status" value="1"/>
</dbReference>
<dbReference type="HOGENOM" id="CLU_000445_81_14_6"/>
<comment type="caution">
    <text evidence="5">The sequence shown here is derived from an EMBL/GenBank/DDBJ whole genome shotgun (WGS) entry which is preliminary data.</text>
</comment>
<organism evidence="5 6">
    <name type="scientific">Hafnia alvei ATCC 51873</name>
    <dbReference type="NCBI Taxonomy" id="1002364"/>
    <lineage>
        <taxon>Bacteria</taxon>
        <taxon>Pseudomonadati</taxon>
        <taxon>Pseudomonadota</taxon>
        <taxon>Gammaproteobacteria</taxon>
        <taxon>Enterobacterales</taxon>
        <taxon>Hafniaceae</taxon>
        <taxon>Hafnia</taxon>
    </lineage>
</organism>
<evidence type="ECO:0000313" key="5">
    <source>
        <dbReference type="EMBL" id="EHM46935.1"/>
    </source>
</evidence>
<dbReference type="InterPro" id="IPR050959">
    <property type="entry name" value="MarA-like"/>
</dbReference>
<dbReference type="Proteomes" id="UP000005959">
    <property type="component" value="Unassembled WGS sequence"/>
</dbReference>
<keyword evidence="2" id="KW-0238">DNA-binding</keyword>
<dbReference type="EMBL" id="AGCI01000010">
    <property type="protein sequence ID" value="EHM46935.1"/>
    <property type="molecule type" value="Genomic_DNA"/>
</dbReference>
<sequence>MHNRYNTDHKLIFNLAYKGQHMNKEKFVTQSFPTVIGWINENLCRGIKADDVIKITGYSRSYFLREFQLSQGVSISSFIREKRLTASAEMLAHTNMKICEIARKLGFPSQSTFCQIFKSYFNMSPTEFRYRSIYQSEKFEHENLHATRTSSECSADPA</sequence>
<dbReference type="PRINTS" id="PR00032">
    <property type="entry name" value="HTHARAC"/>
</dbReference>
<proteinExistence type="predicted"/>
<protein>
    <submittedName>
        <fullName evidence="5">Transcriptional regulator, AraC family</fullName>
    </submittedName>
</protein>
<accession>G9Y2J1</accession>
<evidence type="ECO:0000259" key="4">
    <source>
        <dbReference type="PROSITE" id="PS01124"/>
    </source>
</evidence>
<dbReference type="GO" id="GO:0003700">
    <property type="term" value="F:DNA-binding transcription factor activity"/>
    <property type="evidence" value="ECO:0007669"/>
    <property type="project" value="InterPro"/>
</dbReference>
<keyword evidence="1" id="KW-0805">Transcription regulation</keyword>
<evidence type="ECO:0000256" key="3">
    <source>
        <dbReference type="ARBA" id="ARBA00023163"/>
    </source>
</evidence>
<keyword evidence="3" id="KW-0804">Transcription</keyword>
<dbReference type="PROSITE" id="PS00041">
    <property type="entry name" value="HTH_ARAC_FAMILY_1"/>
    <property type="match status" value="1"/>
</dbReference>
<evidence type="ECO:0000313" key="6">
    <source>
        <dbReference type="Proteomes" id="UP000005959"/>
    </source>
</evidence>
<gene>
    <name evidence="5" type="ORF">HMPREF0454_00804</name>
</gene>
<dbReference type="InterPro" id="IPR009057">
    <property type="entry name" value="Homeodomain-like_sf"/>
</dbReference>
<dbReference type="Gene3D" id="1.10.10.60">
    <property type="entry name" value="Homeodomain-like"/>
    <property type="match status" value="2"/>
</dbReference>
<evidence type="ECO:0000256" key="1">
    <source>
        <dbReference type="ARBA" id="ARBA00023015"/>
    </source>
</evidence>
<dbReference type="InterPro" id="IPR018062">
    <property type="entry name" value="HTH_AraC-typ_CS"/>
</dbReference>
<name>G9Y2J1_HAFAL</name>
<dbReference type="SMART" id="SM00342">
    <property type="entry name" value="HTH_ARAC"/>
    <property type="match status" value="1"/>
</dbReference>
<dbReference type="GO" id="GO:0043565">
    <property type="term" value="F:sequence-specific DNA binding"/>
    <property type="evidence" value="ECO:0007669"/>
    <property type="project" value="InterPro"/>
</dbReference>
<dbReference type="PROSITE" id="PS01124">
    <property type="entry name" value="HTH_ARAC_FAMILY_2"/>
    <property type="match status" value="1"/>
</dbReference>
<evidence type="ECO:0000256" key="2">
    <source>
        <dbReference type="ARBA" id="ARBA00023125"/>
    </source>
</evidence>
<feature type="domain" description="HTH araC/xylS-type" evidence="4">
    <location>
        <begin position="33"/>
        <end position="131"/>
    </location>
</feature>
<dbReference type="SUPFAM" id="SSF46689">
    <property type="entry name" value="Homeodomain-like"/>
    <property type="match status" value="1"/>
</dbReference>
<dbReference type="InterPro" id="IPR018060">
    <property type="entry name" value="HTH_AraC"/>
</dbReference>
<reference evidence="5 6" key="1">
    <citation type="submission" date="2011-08" db="EMBL/GenBank/DDBJ databases">
        <authorList>
            <person name="Weinstock G."/>
            <person name="Sodergren E."/>
            <person name="Clifton S."/>
            <person name="Fulton L."/>
            <person name="Fulton B."/>
            <person name="Courtney L."/>
            <person name="Fronick C."/>
            <person name="Harrison M."/>
            <person name="Strong C."/>
            <person name="Farmer C."/>
            <person name="Delahaunty K."/>
            <person name="Markovic C."/>
            <person name="Hall O."/>
            <person name="Minx P."/>
            <person name="Tomlinson C."/>
            <person name="Mitreva M."/>
            <person name="Hou S."/>
            <person name="Chen J."/>
            <person name="Wollam A."/>
            <person name="Pepin K.H."/>
            <person name="Johnson M."/>
            <person name="Bhonagiri V."/>
            <person name="Zhang X."/>
            <person name="Suruliraj S."/>
            <person name="Warren W."/>
            <person name="Chinwalla A."/>
            <person name="Mardis E.R."/>
            <person name="Wilson R.K."/>
        </authorList>
    </citation>
    <scope>NUCLEOTIDE SEQUENCE [LARGE SCALE GENOMIC DNA]</scope>
    <source>
        <strain evidence="5 6">ATCC 51873</strain>
    </source>
</reference>
<dbReference type="InterPro" id="IPR020449">
    <property type="entry name" value="Tscrpt_reg_AraC-type_HTH"/>
</dbReference>
<dbReference type="Pfam" id="PF12833">
    <property type="entry name" value="HTH_18"/>
    <property type="match status" value="1"/>
</dbReference>
<dbReference type="PANTHER" id="PTHR47504">
    <property type="entry name" value="RIGHT ORIGIN-BINDING PROTEIN"/>
    <property type="match status" value="1"/>
</dbReference>
<dbReference type="PATRIC" id="fig|1002364.3.peg.732"/>